<organism evidence="2 3">
    <name type="scientific">Scylla paramamosain</name>
    <name type="common">Mud crab</name>
    <dbReference type="NCBI Taxonomy" id="85552"/>
    <lineage>
        <taxon>Eukaryota</taxon>
        <taxon>Metazoa</taxon>
        <taxon>Ecdysozoa</taxon>
        <taxon>Arthropoda</taxon>
        <taxon>Crustacea</taxon>
        <taxon>Multicrustacea</taxon>
        <taxon>Malacostraca</taxon>
        <taxon>Eumalacostraca</taxon>
        <taxon>Eucarida</taxon>
        <taxon>Decapoda</taxon>
        <taxon>Pleocyemata</taxon>
        <taxon>Brachyura</taxon>
        <taxon>Eubrachyura</taxon>
        <taxon>Portunoidea</taxon>
        <taxon>Portunidae</taxon>
        <taxon>Portuninae</taxon>
        <taxon>Scylla</taxon>
    </lineage>
</organism>
<evidence type="ECO:0000313" key="2">
    <source>
        <dbReference type="EMBL" id="KAK8396191.1"/>
    </source>
</evidence>
<comment type="caution">
    <text evidence="2">The sequence shown here is derived from an EMBL/GenBank/DDBJ whole genome shotgun (WGS) entry which is preliminary data.</text>
</comment>
<gene>
    <name evidence="2" type="ORF">O3P69_005328</name>
</gene>
<evidence type="ECO:0000256" key="1">
    <source>
        <dbReference type="SAM" id="MobiDB-lite"/>
    </source>
</evidence>
<dbReference type="AlphaFoldDB" id="A0AAW0U9I2"/>
<feature type="compositionally biased region" description="Basic and acidic residues" evidence="1">
    <location>
        <begin position="55"/>
        <end position="80"/>
    </location>
</feature>
<keyword evidence="3" id="KW-1185">Reference proteome</keyword>
<accession>A0AAW0U9I2</accession>
<evidence type="ECO:0008006" key="4">
    <source>
        <dbReference type="Google" id="ProtNLM"/>
    </source>
</evidence>
<protein>
    <recommendedName>
        <fullName evidence="4">Ig-like domain-containing protein</fullName>
    </recommendedName>
</protein>
<name>A0AAW0U9I2_SCYPA</name>
<dbReference type="EMBL" id="JARAKH010000016">
    <property type="protein sequence ID" value="KAK8396191.1"/>
    <property type="molecule type" value="Genomic_DNA"/>
</dbReference>
<proteinExistence type="predicted"/>
<reference evidence="2 3" key="1">
    <citation type="submission" date="2023-03" db="EMBL/GenBank/DDBJ databases">
        <title>High-quality genome of Scylla paramamosain provides insights in environmental adaptation.</title>
        <authorList>
            <person name="Zhang L."/>
        </authorList>
    </citation>
    <scope>NUCLEOTIDE SEQUENCE [LARGE SCALE GENOMIC DNA]</scope>
    <source>
        <strain evidence="2">LZ_2023a</strain>
        <tissue evidence="2">Muscle</tissue>
    </source>
</reference>
<dbReference type="Proteomes" id="UP001487740">
    <property type="component" value="Unassembled WGS sequence"/>
</dbReference>
<sequence length="149" mass="16500">MSGGDGVKLDYSSYRHGGMQAGCEGLHRLNTKSKQQQESAIFWIPTVPNTPLQSSRDRKENRIRSWKEQTDWKEEADRNGPPRRGPHLLPGLPTNISVTAGRLATLPCRVANLKGRSVSRDALFTCHSQVGSGRAYLSARPLQMLAKTC</sequence>
<feature type="region of interest" description="Disordered" evidence="1">
    <location>
        <begin position="45"/>
        <end position="91"/>
    </location>
</feature>
<evidence type="ECO:0000313" key="3">
    <source>
        <dbReference type="Proteomes" id="UP001487740"/>
    </source>
</evidence>